<dbReference type="PANTHER" id="PTHR41775:SF1">
    <property type="entry name" value="PEPTIDASE M6-LIKE DOMAIN-CONTAINING PROTEIN"/>
    <property type="match status" value="1"/>
</dbReference>
<evidence type="ECO:0000313" key="5">
    <source>
        <dbReference type="Proteomes" id="UP000321793"/>
    </source>
</evidence>
<feature type="region of interest" description="Disordered" evidence="1">
    <location>
        <begin position="53"/>
        <end position="83"/>
    </location>
</feature>
<comment type="caution">
    <text evidence="4">The sequence shown here is derived from an EMBL/GenBank/DDBJ whole genome shotgun (WGS) entry which is preliminary data.</text>
</comment>
<dbReference type="NCBIfam" id="NF038128">
    <property type="entry name" value="choice_anch_J"/>
    <property type="match status" value="1"/>
</dbReference>
<feature type="domain" description="Peptidase M6-like" evidence="2">
    <location>
        <begin position="93"/>
        <end position="391"/>
    </location>
</feature>
<organism evidence="4 5">
    <name type="scientific">Knoellia locipacati</name>
    <dbReference type="NCBI Taxonomy" id="882824"/>
    <lineage>
        <taxon>Bacteria</taxon>
        <taxon>Bacillati</taxon>
        <taxon>Actinomycetota</taxon>
        <taxon>Actinomycetes</taxon>
        <taxon>Micrococcales</taxon>
        <taxon>Intrasporangiaceae</taxon>
        <taxon>Knoellia</taxon>
    </lineage>
</organism>
<feature type="domain" description="Immune inhibitor A-like metallopeptidase VEG" evidence="3">
    <location>
        <begin position="582"/>
        <end position="745"/>
    </location>
</feature>
<dbReference type="OrthoDB" id="275270at2"/>
<proteinExistence type="predicted"/>
<dbReference type="GO" id="GO:0008233">
    <property type="term" value="F:peptidase activity"/>
    <property type="evidence" value="ECO:0007669"/>
    <property type="project" value="UniProtKB-KW"/>
</dbReference>
<dbReference type="PIRSF" id="PIRSF007519">
    <property type="entry name" value="Protease_InhA"/>
    <property type="match status" value="1"/>
</dbReference>
<evidence type="ECO:0000313" key="4">
    <source>
        <dbReference type="EMBL" id="GEQ14985.1"/>
    </source>
</evidence>
<dbReference type="InterPro" id="IPR048665">
    <property type="entry name" value="InhA-like_VEG"/>
</dbReference>
<dbReference type="EMBL" id="BKBA01000011">
    <property type="protein sequence ID" value="GEQ14985.1"/>
    <property type="molecule type" value="Genomic_DNA"/>
</dbReference>
<keyword evidence="5" id="KW-1185">Reference proteome</keyword>
<reference evidence="4 5" key="1">
    <citation type="submission" date="2019-07" db="EMBL/GenBank/DDBJ databases">
        <title>Whole genome shotgun sequence of Knoellia locipacati NBRC 109775.</title>
        <authorList>
            <person name="Hosoyama A."/>
            <person name="Uohara A."/>
            <person name="Ohji S."/>
            <person name="Ichikawa N."/>
        </authorList>
    </citation>
    <scope>NUCLEOTIDE SEQUENCE [LARGE SCALE GENOMIC DNA]</scope>
    <source>
        <strain evidence="4 5">NBRC 109775</strain>
    </source>
</reference>
<dbReference type="Gene3D" id="2.60.120.260">
    <property type="entry name" value="Galactose-binding domain-like"/>
    <property type="match status" value="1"/>
</dbReference>
<evidence type="ECO:0000259" key="3">
    <source>
        <dbReference type="Pfam" id="PF20774"/>
    </source>
</evidence>
<dbReference type="PANTHER" id="PTHR41775">
    <property type="entry name" value="SECRETED PROTEIN-RELATED"/>
    <property type="match status" value="1"/>
</dbReference>
<dbReference type="GO" id="GO:0006508">
    <property type="term" value="P:proteolysis"/>
    <property type="evidence" value="ECO:0007669"/>
    <property type="project" value="UniProtKB-KW"/>
</dbReference>
<keyword evidence="4" id="KW-0645">Protease</keyword>
<dbReference type="Pfam" id="PF05547">
    <property type="entry name" value="Peptidase_M6"/>
    <property type="match status" value="1"/>
</dbReference>
<dbReference type="AlphaFoldDB" id="A0A512T429"/>
<evidence type="ECO:0000256" key="1">
    <source>
        <dbReference type="SAM" id="MobiDB-lite"/>
    </source>
</evidence>
<dbReference type="Pfam" id="PF20773">
    <property type="entry name" value="InhA-like_MAM"/>
    <property type="match status" value="1"/>
</dbReference>
<dbReference type="InterPro" id="IPR012300">
    <property type="entry name" value="Pept_M6_InhA"/>
</dbReference>
<gene>
    <name evidence="4" type="ORF">KLO01_30320</name>
</gene>
<evidence type="ECO:0000259" key="2">
    <source>
        <dbReference type="Pfam" id="PF05547"/>
    </source>
</evidence>
<dbReference type="Proteomes" id="UP000321793">
    <property type="component" value="Unassembled WGS sequence"/>
</dbReference>
<sequence>MVSLAPMGAQAKDAAPPASDTKASTAKKDDLPNPLGDAQRALRQEAIQALVKGEATTETRGGQRVIKMSGDTKTAKAGKGEKANKPRYVSYPVEREEDIFTILAEFGTQSNPKTGGTAGPLHNQIPEPDRTWDGNATDDNSTEWSADFNRQHYLDMMFGDGESFKDFYAKQSNGRFLAKGDVSDWVKVPGNAATYGSNKISDAEGAWPFVQDSANAWYDAQKAAGKTDAEIKTYLAQFDKVDRYDYDGDGNFNEPDGYIDHFQAIHSGEGEEAGGGAQGEDAIWSHRWYAYSNQIGKTGPAQNKAGGVQLGSSGMWIGDYTTEPENGGLGVFTHEFGHDLGLPDYYDTAGGDNGTGFWTLMSGGSWLNHGTDSIGSTPGYMGPLEKLQLGWLDYTVADKSGKYTLGQADLDGAKTPQAIAVPLPDKKVVTNYNKPHSGANEWWSGSGNDLKNAITRDVDLTGKKTASLSAWLDHDIEKGYDFLYVQGSTDGGANWTDIDAVDGKSAGWVQKTWDLSQFAGKQTKLRFRYVTDGGLALKGAFIDDISITADGASLLSDNVESGANGWTAEGFTIMSGTTDKMYPRFYLVENRVYSGYDKTLQTGPYNFGWSSTKPDWVERFPYQNGMLVWYVDGSFADNNTSAHPGGGQSLPVDARPAPVKFPGGQLLGNRRQPWDATFGQEKTDKVTFHRNGVPVTIDKQAAIPTFDDTDPNKYWTADNPWNSVKVAGLGNKITVAKTTKKGTEMELDIQLGAK</sequence>
<name>A0A512T429_9MICO</name>
<dbReference type="SUPFAM" id="SSF55486">
    <property type="entry name" value="Metalloproteases ('zincins'), catalytic domain"/>
    <property type="match status" value="1"/>
</dbReference>
<protein>
    <submittedName>
        <fullName evidence="4">Protease</fullName>
    </submittedName>
</protein>
<dbReference type="Pfam" id="PF20774">
    <property type="entry name" value="InhA-like_VEG"/>
    <property type="match status" value="1"/>
</dbReference>
<dbReference type="InterPro" id="IPR008757">
    <property type="entry name" value="Peptidase_M6-like_domain"/>
</dbReference>
<keyword evidence="4" id="KW-0378">Hydrolase</keyword>
<accession>A0A512T429</accession>
<feature type="region of interest" description="Disordered" evidence="1">
    <location>
        <begin position="1"/>
        <end position="39"/>
    </location>
</feature>
<dbReference type="NCBIfam" id="TIGR03296">
    <property type="entry name" value="M6dom_TIGR03296"/>
    <property type="match status" value="1"/>
</dbReference>